<dbReference type="KEGG" id="mhor:MSHOH_2727"/>
<keyword evidence="3" id="KW-1185">Reference proteome</keyword>
<dbReference type="InterPro" id="IPR007742">
    <property type="entry name" value="NosD_dom"/>
</dbReference>
<evidence type="ECO:0000313" key="3">
    <source>
        <dbReference type="Proteomes" id="UP000033101"/>
    </source>
</evidence>
<dbReference type="RefSeq" id="WP_048140711.1">
    <property type="nucleotide sequence ID" value="NZ_CP009516.1"/>
</dbReference>
<dbReference type="AlphaFoldDB" id="A0A0E3WTS9"/>
<accession>A0A0E3WTS9</accession>
<dbReference type="PATRIC" id="fig|1434110.4.peg.3519"/>
<gene>
    <name evidence="2" type="ORF">MSHOH_2727</name>
</gene>
<organism evidence="2 3">
    <name type="scientific">Methanosarcina horonobensis HB-1 = JCM 15518</name>
    <dbReference type="NCBI Taxonomy" id="1434110"/>
    <lineage>
        <taxon>Archaea</taxon>
        <taxon>Methanobacteriati</taxon>
        <taxon>Methanobacteriota</taxon>
        <taxon>Stenosarchaea group</taxon>
        <taxon>Methanomicrobia</taxon>
        <taxon>Methanosarcinales</taxon>
        <taxon>Methanosarcinaceae</taxon>
        <taxon>Methanosarcina</taxon>
    </lineage>
</organism>
<dbReference type="EMBL" id="CP009516">
    <property type="protein sequence ID" value="AKB79210.1"/>
    <property type="molecule type" value="Genomic_DNA"/>
</dbReference>
<reference evidence="2 3" key="1">
    <citation type="submission" date="2014-07" db="EMBL/GenBank/DDBJ databases">
        <title>Methanogenic archaea and the global carbon cycle.</title>
        <authorList>
            <person name="Henriksen J.R."/>
            <person name="Luke J."/>
            <person name="Reinhart S."/>
            <person name="Benedict M.N."/>
            <person name="Youngblut N.D."/>
            <person name="Metcalf M.E."/>
            <person name="Whitaker R.J."/>
            <person name="Metcalf W.W."/>
        </authorList>
    </citation>
    <scope>NUCLEOTIDE SEQUENCE [LARGE SCALE GENOMIC DNA]</scope>
    <source>
        <strain evidence="2 3">HB-1</strain>
    </source>
</reference>
<sequence length="71" mass="7452">MLRKTTALNGIYNNYFNNSLNVRFGPGAGGNIWNNSPASGTNIAGGPSIGGNFWAKPDGTGFSQVCVENPF</sequence>
<dbReference type="Proteomes" id="UP000033101">
    <property type="component" value="Chromosome"/>
</dbReference>
<feature type="domain" description="Periplasmic copper-binding protein NosD beta helix" evidence="1">
    <location>
        <begin position="8"/>
        <end position="59"/>
    </location>
</feature>
<dbReference type="HOGENOM" id="CLU_2730393_0_0_2"/>
<evidence type="ECO:0000259" key="1">
    <source>
        <dbReference type="Pfam" id="PF05048"/>
    </source>
</evidence>
<dbReference type="SUPFAM" id="SSF51126">
    <property type="entry name" value="Pectin lyase-like"/>
    <property type="match status" value="1"/>
</dbReference>
<dbReference type="InterPro" id="IPR011050">
    <property type="entry name" value="Pectin_lyase_fold/virulence"/>
</dbReference>
<dbReference type="GeneID" id="24832037"/>
<proteinExistence type="predicted"/>
<name>A0A0E3WTS9_9EURY</name>
<evidence type="ECO:0000313" key="2">
    <source>
        <dbReference type="EMBL" id="AKB79210.1"/>
    </source>
</evidence>
<protein>
    <submittedName>
        <fullName evidence="2">Surface layer protein B</fullName>
    </submittedName>
</protein>
<dbReference type="Pfam" id="PF05048">
    <property type="entry name" value="NosD"/>
    <property type="match status" value="1"/>
</dbReference>